<organism evidence="2 3">
    <name type="scientific">Cirrhinus molitorella</name>
    <name type="common">mud carp</name>
    <dbReference type="NCBI Taxonomy" id="172907"/>
    <lineage>
        <taxon>Eukaryota</taxon>
        <taxon>Metazoa</taxon>
        <taxon>Chordata</taxon>
        <taxon>Craniata</taxon>
        <taxon>Vertebrata</taxon>
        <taxon>Euteleostomi</taxon>
        <taxon>Actinopterygii</taxon>
        <taxon>Neopterygii</taxon>
        <taxon>Teleostei</taxon>
        <taxon>Ostariophysi</taxon>
        <taxon>Cypriniformes</taxon>
        <taxon>Cyprinidae</taxon>
        <taxon>Labeoninae</taxon>
        <taxon>Labeonini</taxon>
        <taxon>Cirrhinus</taxon>
    </lineage>
</organism>
<name>A0AA88QGD4_9TELE</name>
<evidence type="ECO:0000313" key="3">
    <source>
        <dbReference type="Proteomes" id="UP001187343"/>
    </source>
</evidence>
<keyword evidence="3" id="KW-1185">Reference proteome</keyword>
<feature type="region of interest" description="Disordered" evidence="1">
    <location>
        <begin position="90"/>
        <end position="113"/>
    </location>
</feature>
<reference evidence="2" key="1">
    <citation type="submission" date="2023-08" db="EMBL/GenBank/DDBJ databases">
        <title>Chromosome-level Genome Assembly of mud carp (Cirrhinus molitorella).</title>
        <authorList>
            <person name="Liu H."/>
        </authorList>
    </citation>
    <scope>NUCLEOTIDE SEQUENCE</scope>
    <source>
        <strain evidence="2">Prfri</strain>
        <tissue evidence="2">Muscle</tissue>
    </source>
</reference>
<dbReference type="AlphaFoldDB" id="A0AA88QGD4"/>
<evidence type="ECO:0000313" key="2">
    <source>
        <dbReference type="EMBL" id="KAK2916683.1"/>
    </source>
</evidence>
<gene>
    <name evidence="2" type="ORF">Q8A67_001057</name>
</gene>
<dbReference type="Proteomes" id="UP001187343">
    <property type="component" value="Unassembled WGS sequence"/>
</dbReference>
<feature type="compositionally biased region" description="Polar residues" evidence="1">
    <location>
        <begin position="99"/>
        <end position="113"/>
    </location>
</feature>
<dbReference type="EMBL" id="JAUYZG010000001">
    <property type="protein sequence ID" value="KAK2916683.1"/>
    <property type="molecule type" value="Genomic_DNA"/>
</dbReference>
<sequence length="113" mass="12565">MNEYLRVCIIGSEIAWYFEEGGVLPHLSLVKKGFLGNRLFTKISHPSTGTITLSLKYERNGVRMSKFSGDHSTTIKYKLEVGSVRVLTSSTSASSSHTENNLRISQASIRADR</sequence>
<protein>
    <submittedName>
        <fullName evidence="2">Uncharacterized protein</fullName>
    </submittedName>
</protein>
<evidence type="ECO:0000256" key="1">
    <source>
        <dbReference type="SAM" id="MobiDB-lite"/>
    </source>
</evidence>
<comment type="caution">
    <text evidence="2">The sequence shown here is derived from an EMBL/GenBank/DDBJ whole genome shotgun (WGS) entry which is preliminary data.</text>
</comment>
<accession>A0AA88QGD4</accession>
<proteinExistence type="predicted"/>